<name>A0ACC3D6K8_9PEZI</name>
<dbReference type="EMBL" id="JAWDJW010007261">
    <property type="protein sequence ID" value="KAK3062504.1"/>
    <property type="molecule type" value="Genomic_DNA"/>
</dbReference>
<keyword evidence="2" id="KW-1185">Reference proteome</keyword>
<gene>
    <name evidence="1" type="ORF">LTS18_003929</name>
</gene>
<dbReference type="Proteomes" id="UP001186974">
    <property type="component" value="Unassembled WGS sequence"/>
</dbReference>
<evidence type="ECO:0000313" key="1">
    <source>
        <dbReference type="EMBL" id="KAK3062504.1"/>
    </source>
</evidence>
<proteinExistence type="predicted"/>
<comment type="caution">
    <text evidence="1">The sequence shown here is derived from an EMBL/GenBank/DDBJ whole genome shotgun (WGS) entry which is preliminary data.</text>
</comment>
<reference evidence="1" key="1">
    <citation type="submission" date="2024-09" db="EMBL/GenBank/DDBJ databases">
        <title>Black Yeasts Isolated from many extreme environments.</title>
        <authorList>
            <person name="Coleine C."/>
            <person name="Stajich J.E."/>
            <person name="Selbmann L."/>
        </authorList>
    </citation>
    <scope>NUCLEOTIDE SEQUENCE</scope>
    <source>
        <strain evidence="1">CCFEE 5737</strain>
    </source>
</reference>
<protein>
    <submittedName>
        <fullName evidence="1">Uncharacterized protein</fullName>
    </submittedName>
</protein>
<organism evidence="1 2">
    <name type="scientific">Coniosporium uncinatum</name>
    <dbReference type="NCBI Taxonomy" id="93489"/>
    <lineage>
        <taxon>Eukaryota</taxon>
        <taxon>Fungi</taxon>
        <taxon>Dikarya</taxon>
        <taxon>Ascomycota</taxon>
        <taxon>Pezizomycotina</taxon>
        <taxon>Dothideomycetes</taxon>
        <taxon>Dothideomycetes incertae sedis</taxon>
        <taxon>Coniosporium</taxon>
    </lineage>
</organism>
<accession>A0ACC3D6K8</accession>
<evidence type="ECO:0000313" key="2">
    <source>
        <dbReference type="Proteomes" id="UP001186974"/>
    </source>
</evidence>
<sequence>MAPPSSPTKSSMRSPSRQLSPKKSVTFNQITDIQPIVEEEQPWITRPTPGLLAGTCFFVDVNTSEGADARHLFVPLLEEMGAEVVPHWTSNTMDVTHVLFKDGDDRTLEKVVASNGGVQCVNVGWAVDCERFNARLPEESYLIDLTRIPGSPRVSLSPSPQAPQPLSPLSTSTSTITAIPPTPLRPTTLIPSTPQTGLNLGGSLFGVKTLSQTVGAKPRQQATSTPNWSFTIDEEDKENQQPPPSAPPKTSFLSGTPAGKDSSIQVAGKEITAATPKATIEFADSDQDTPYYLKTGSLVQMTCPSKQSQKEVGGVMLEEVKTPLRHKLLMAKRRSMEFAPRISSPLRRGF</sequence>